<accession>A0A6A6UCI3</accession>
<dbReference type="EMBL" id="MU004234">
    <property type="protein sequence ID" value="KAF2669979.1"/>
    <property type="molecule type" value="Genomic_DNA"/>
</dbReference>
<keyword evidence="1" id="KW-0812">Transmembrane</keyword>
<organism evidence="2 3">
    <name type="scientific">Microthyrium microscopicum</name>
    <dbReference type="NCBI Taxonomy" id="703497"/>
    <lineage>
        <taxon>Eukaryota</taxon>
        <taxon>Fungi</taxon>
        <taxon>Dikarya</taxon>
        <taxon>Ascomycota</taxon>
        <taxon>Pezizomycotina</taxon>
        <taxon>Dothideomycetes</taxon>
        <taxon>Dothideomycetes incertae sedis</taxon>
        <taxon>Microthyriales</taxon>
        <taxon>Microthyriaceae</taxon>
        <taxon>Microthyrium</taxon>
    </lineage>
</organism>
<name>A0A6A6UCI3_9PEZI</name>
<dbReference type="Proteomes" id="UP000799302">
    <property type="component" value="Unassembled WGS sequence"/>
</dbReference>
<evidence type="ECO:0000256" key="1">
    <source>
        <dbReference type="SAM" id="Phobius"/>
    </source>
</evidence>
<sequence length="77" mass="8751">MRSSQNNWASLIRTLPYITLEVLTRLQVLKCPNLMEQKPTYQCRSYGIDILHALLVVVATIQGLLAYIGPLPREHST</sequence>
<keyword evidence="1" id="KW-0472">Membrane</keyword>
<protein>
    <submittedName>
        <fullName evidence="2">Uncharacterized protein</fullName>
    </submittedName>
</protein>
<evidence type="ECO:0000313" key="3">
    <source>
        <dbReference type="Proteomes" id="UP000799302"/>
    </source>
</evidence>
<keyword evidence="3" id="KW-1185">Reference proteome</keyword>
<evidence type="ECO:0000313" key="2">
    <source>
        <dbReference type="EMBL" id="KAF2669979.1"/>
    </source>
</evidence>
<dbReference type="AlphaFoldDB" id="A0A6A6UCI3"/>
<feature type="transmembrane region" description="Helical" evidence="1">
    <location>
        <begin position="46"/>
        <end position="68"/>
    </location>
</feature>
<proteinExistence type="predicted"/>
<reference evidence="2" key="1">
    <citation type="journal article" date="2020" name="Stud. Mycol.">
        <title>101 Dothideomycetes genomes: a test case for predicting lifestyles and emergence of pathogens.</title>
        <authorList>
            <person name="Haridas S."/>
            <person name="Albert R."/>
            <person name="Binder M."/>
            <person name="Bloem J."/>
            <person name="Labutti K."/>
            <person name="Salamov A."/>
            <person name="Andreopoulos B."/>
            <person name="Baker S."/>
            <person name="Barry K."/>
            <person name="Bills G."/>
            <person name="Bluhm B."/>
            <person name="Cannon C."/>
            <person name="Castanera R."/>
            <person name="Culley D."/>
            <person name="Daum C."/>
            <person name="Ezra D."/>
            <person name="Gonzalez J."/>
            <person name="Henrissat B."/>
            <person name="Kuo A."/>
            <person name="Liang C."/>
            <person name="Lipzen A."/>
            <person name="Lutzoni F."/>
            <person name="Magnuson J."/>
            <person name="Mondo S."/>
            <person name="Nolan M."/>
            <person name="Ohm R."/>
            <person name="Pangilinan J."/>
            <person name="Park H.-J."/>
            <person name="Ramirez L."/>
            <person name="Alfaro M."/>
            <person name="Sun H."/>
            <person name="Tritt A."/>
            <person name="Yoshinaga Y."/>
            <person name="Zwiers L.-H."/>
            <person name="Turgeon B."/>
            <person name="Goodwin S."/>
            <person name="Spatafora J."/>
            <person name="Crous P."/>
            <person name="Grigoriev I."/>
        </authorList>
    </citation>
    <scope>NUCLEOTIDE SEQUENCE</scope>
    <source>
        <strain evidence="2">CBS 115976</strain>
    </source>
</reference>
<keyword evidence="1" id="KW-1133">Transmembrane helix</keyword>
<gene>
    <name evidence="2" type="ORF">BT63DRAFT_423949</name>
</gene>